<keyword evidence="3" id="KW-1185">Reference proteome</keyword>
<accession>A0AAU9LS72</accession>
<dbReference type="AlphaFoldDB" id="A0AAU9LS72"/>
<evidence type="ECO:0000313" key="3">
    <source>
        <dbReference type="Proteomes" id="UP001157418"/>
    </source>
</evidence>
<name>A0AAU9LS72_9ASTR</name>
<comment type="caution">
    <text evidence="2">The sequence shown here is derived from an EMBL/GenBank/DDBJ whole genome shotgun (WGS) entry which is preliminary data.</text>
</comment>
<protein>
    <recommendedName>
        <fullName evidence="1">DM2 domain-containing protein</fullName>
    </recommendedName>
</protein>
<proteinExistence type="predicted"/>
<dbReference type="Pfam" id="PF02201">
    <property type="entry name" value="SWIB"/>
    <property type="match status" value="1"/>
</dbReference>
<dbReference type="Gene3D" id="1.10.245.10">
    <property type="entry name" value="SWIB/MDM2 domain"/>
    <property type="match status" value="1"/>
</dbReference>
<dbReference type="EMBL" id="CAKMRJ010000113">
    <property type="protein sequence ID" value="CAH1418793.1"/>
    <property type="molecule type" value="Genomic_DNA"/>
</dbReference>
<evidence type="ECO:0000259" key="1">
    <source>
        <dbReference type="Pfam" id="PF02201"/>
    </source>
</evidence>
<reference evidence="2 3" key="1">
    <citation type="submission" date="2022-01" db="EMBL/GenBank/DDBJ databases">
        <authorList>
            <person name="Xiong W."/>
            <person name="Schranz E."/>
        </authorList>
    </citation>
    <scope>NUCLEOTIDE SEQUENCE [LARGE SCALE GENOMIC DNA]</scope>
</reference>
<dbReference type="SUPFAM" id="SSF47592">
    <property type="entry name" value="SWIB/MDM2 domain"/>
    <property type="match status" value="1"/>
</dbReference>
<gene>
    <name evidence="2" type="ORF">LVIROSA_LOCUS6368</name>
</gene>
<sequence>MNASEFLKHIGLRSRSHLRFPAEVSEAPILPTNVFLYDFIWRGYGAVTNDVKNHVLRFKQSVQKFVAMSENMDPGNPVMIVCDEKLKELFGCESISAMGIPELLVRHHLFEQ</sequence>
<organism evidence="2 3">
    <name type="scientific">Lactuca virosa</name>
    <dbReference type="NCBI Taxonomy" id="75947"/>
    <lineage>
        <taxon>Eukaryota</taxon>
        <taxon>Viridiplantae</taxon>
        <taxon>Streptophyta</taxon>
        <taxon>Embryophyta</taxon>
        <taxon>Tracheophyta</taxon>
        <taxon>Spermatophyta</taxon>
        <taxon>Magnoliopsida</taxon>
        <taxon>eudicotyledons</taxon>
        <taxon>Gunneridae</taxon>
        <taxon>Pentapetalae</taxon>
        <taxon>asterids</taxon>
        <taxon>campanulids</taxon>
        <taxon>Asterales</taxon>
        <taxon>Asteraceae</taxon>
        <taxon>Cichorioideae</taxon>
        <taxon>Cichorieae</taxon>
        <taxon>Lactucinae</taxon>
        <taxon>Lactuca</taxon>
    </lineage>
</organism>
<dbReference type="InterPro" id="IPR036885">
    <property type="entry name" value="SWIB_MDM2_dom_sf"/>
</dbReference>
<dbReference type="InterPro" id="IPR003121">
    <property type="entry name" value="SWIB_MDM2_domain"/>
</dbReference>
<evidence type="ECO:0000313" key="2">
    <source>
        <dbReference type="EMBL" id="CAH1418793.1"/>
    </source>
</evidence>
<dbReference type="Proteomes" id="UP001157418">
    <property type="component" value="Unassembled WGS sequence"/>
</dbReference>
<feature type="domain" description="DM2" evidence="1">
    <location>
        <begin position="71"/>
        <end position="107"/>
    </location>
</feature>